<keyword evidence="4" id="KW-0143">Chaperone</keyword>
<keyword evidence="10" id="KW-1185">Reference proteome</keyword>
<reference evidence="9 10" key="1">
    <citation type="submission" date="2016-12" db="EMBL/GenBank/DDBJ databases">
        <title>The genomes of Aspergillus section Nigri reveals drivers in fungal speciation.</title>
        <authorList>
            <consortium name="DOE Joint Genome Institute"/>
            <person name="Vesth T.C."/>
            <person name="Nybo J."/>
            <person name="Theobald S."/>
            <person name="Brandl J."/>
            <person name="Frisvad J.C."/>
            <person name="Nielsen K.F."/>
            <person name="Lyhne E.K."/>
            <person name="Kogle M.E."/>
            <person name="Kuo A."/>
            <person name="Riley R."/>
            <person name="Clum A."/>
            <person name="Nolan M."/>
            <person name="Lipzen A."/>
            <person name="Salamov A."/>
            <person name="Henrissat B."/>
            <person name="Wiebenga A."/>
            <person name="De Vries R.P."/>
            <person name="Grigoriev I.V."/>
            <person name="Mortensen U.H."/>
            <person name="Andersen M.R."/>
            <person name="Baker S.E."/>
        </authorList>
    </citation>
    <scope>NUCLEOTIDE SEQUENCE [LARGE SCALE GENOMIC DNA]</scope>
    <source>
        <strain evidence="9 10">CBS 121591</strain>
    </source>
</reference>
<dbReference type="OrthoDB" id="4174291at2759"/>
<feature type="compositionally biased region" description="Acidic residues" evidence="7">
    <location>
        <begin position="39"/>
        <end position="52"/>
    </location>
</feature>
<sequence length="129" mass="14019">MGDSNQATTPGFDRAANAPDAAALDKGKGRATEPTHDDNLEEEDSDESENEEMSNPITSSADNDEDGDNLEPISEDNIISGGRRTRGKIVDYQAAAEKLKADNMMDDEEEDDDEDYEGGEDDEDTVMRG</sequence>
<dbReference type="VEuPathDB" id="FungiDB:BO82DRAFT_345597"/>
<evidence type="ECO:0000313" key="9">
    <source>
        <dbReference type="EMBL" id="PYH77133.1"/>
    </source>
</evidence>
<evidence type="ECO:0000256" key="7">
    <source>
        <dbReference type="SAM" id="MobiDB-lite"/>
    </source>
</evidence>
<evidence type="ECO:0000259" key="8">
    <source>
        <dbReference type="SMART" id="SM01082"/>
    </source>
</evidence>
<organism evidence="9 10">
    <name type="scientific">Aspergillus uvarum CBS 121591</name>
    <dbReference type="NCBI Taxonomy" id="1448315"/>
    <lineage>
        <taxon>Eukaryota</taxon>
        <taxon>Fungi</taxon>
        <taxon>Dikarya</taxon>
        <taxon>Ascomycota</taxon>
        <taxon>Pezizomycotina</taxon>
        <taxon>Eurotiomycetes</taxon>
        <taxon>Eurotiomycetidae</taxon>
        <taxon>Eurotiales</taxon>
        <taxon>Aspergillaceae</taxon>
        <taxon>Aspergillus</taxon>
        <taxon>Aspergillus subgen. Circumdati</taxon>
    </lineage>
</organism>
<dbReference type="GO" id="GO:0005634">
    <property type="term" value="C:nucleus"/>
    <property type="evidence" value="ECO:0007669"/>
    <property type="project" value="UniProtKB-SubCell"/>
</dbReference>
<dbReference type="InterPro" id="IPR019098">
    <property type="entry name" value="Histone_chaperone_domain_CHZ"/>
</dbReference>
<protein>
    <recommendedName>
        <fullName evidence="8">Histone chaperone domain-containing protein</fullName>
    </recommendedName>
</protein>
<evidence type="ECO:0000313" key="10">
    <source>
        <dbReference type="Proteomes" id="UP000248340"/>
    </source>
</evidence>
<evidence type="ECO:0000256" key="1">
    <source>
        <dbReference type="ARBA" id="ARBA00002212"/>
    </source>
</evidence>
<feature type="region of interest" description="Disordered" evidence="7">
    <location>
        <begin position="1"/>
        <end position="129"/>
    </location>
</feature>
<evidence type="ECO:0000256" key="5">
    <source>
        <dbReference type="ARBA" id="ARBA00023242"/>
    </source>
</evidence>
<feature type="domain" description="Histone chaperone" evidence="8">
    <location>
        <begin position="64"/>
        <end position="101"/>
    </location>
</feature>
<comment type="subcellular location">
    <subcellularLocation>
        <location evidence="2">Nucleus</location>
    </subcellularLocation>
</comment>
<dbReference type="Pfam" id="PF09649">
    <property type="entry name" value="CHZ"/>
    <property type="match status" value="1"/>
</dbReference>
<name>A0A319CF18_9EURO</name>
<dbReference type="RefSeq" id="XP_025487333.1">
    <property type="nucleotide sequence ID" value="XM_025633711.1"/>
</dbReference>
<dbReference type="Proteomes" id="UP000248340">
    <property type="component" value="Unassembled WGS sequence"/>
</dbReference>
<accession>A0A319CF18</accession>
<evidence type="ECO:0000256" key="4">
    <source>
        <dbReference type="ARBA" id="ARBA00023186"/>
    </source>
</evidence>
<proteinExistence type="inferred from homology"/>
<dbReference type="STRING" id="1448315.A0A319CF18"/>
<dbReference type="GeneID" id="37136452"/>
<evidence type="ECO:0000256" key="6">
    <source>
        <dbReference type="ARBA" id="ARBA00025877"/>
    </source>
</evidence>
<evidence type="ECO:0000256" key="2">
    <source>
        <dbReference type="ARBA" id="ARBA00004123"/>
    </source>
</evidence>
<comment type="similarity">
    <text evidence="3">Belongs to the CHZ1 family.</text>
</comment>
<feature type="compositionally biased region" description="Acidic residues" evidence="7">
    <location>
        <begin position="104"/>
        <end position="129"/>
    </location>
</feature>
<feature type="compositionally biased region" description="Basic and acidic residues" evidence="7">
    <location>
        <begin position="23"/>
        <end position="38"/>
    </location>
</feature>
<comment type="subunit">
    <text evidence="6">Forms a heterotrimer with H2A.Z-H2B, stabilizing the association of the histone dimer. Also, with a lower affinity, forms a heterotrimer with H2A-H2B.</text>
</comment>
<gene>
    <name evidence="9" type="ORF">BO82DRAFT_345597</name>
</gene>
<dbReference type="AlphaFoldDB" id="A0A319CF18"/>
<dbReference type="SMART" id="SM01082">
    <property type="entry name" value="CHZ"/>
    <property type="match status" value="1"/>
</dbReference>
<keyword evidence="5" id="KW-0539">Nucleus</keyword>
<evidence type="ECO:0000256" key="3">
    <source>
        <dbReference type="ARBA" id="ARBA00008057"/>
    </source>
</evidence>
<dbReference type="EMBL" id="KZ821745">
    <property type="protein sequence ID" value="PYH77133.1"/>
    <property type="molecule type" value="Genomic_DNA"/>
</dbReference>
<comment type="function">
    <text evidence="1">Forms a chaperone-bound H2A.Z-H2B complex that acts as a source for SWR1 complex-dependent H2A to H2A.Z histone replacement in chromatin.</text>
</comment>